<keyword evidence="5" id="KW-1185">Reference proteome</keyword>
<dbReference type="Gene3D" id="1.10.10.10">
    <property type="entry name" value="Winged helix-like DNA-binding domain superfamily/Winged helix DNA-binding domain"/>
    <property type="match status" value="1"/>
</dbReference>
<dbReference type="InterPro" id="IPR029016">
    <property type="entry name" value="GAF-like_dom_sf"/>
</dbReference>
<evidence type="ECO:0000313" key="4">
    <source>
        <dbReference type="EMBL" id="SFI69224.1"/>
    </source>
</evidence>
<reference evidence="4 5" key="1">
    <citation type="submission" date="2016-10" db="EMBL/GenBank/DDBJ databases">
        <authorList>
            <person name="de Groot N.N."/>
        </authorList>
    </citation>
    <scope>NUCLEOTIDE SEQUENCE [LARGE SCALE GENOMIC DNA]</scope>
    <source>
        <strain evidence="4 5">DSM 44468</strain>
    </source>
</reference>
<organism evidence="4 5">
    <name type="scientific">Amycolatopsis sacchari</name>
    <dbReference type="NCBI Taxonomy" id="115433"/>
    <lineage>
        <taxon>Bacteria</taxon>
        <taxon>Bacillati</taxon>
        <taxon>Actinomycetota</taxon>
        <taxon>Actinomycetes</taxon>
        <taxon>Pseudonocardiales</taxon>
        <taxon>Pseudonocardiaceae</taxon>
        <taxon>Amycolatopsis</taxon>
    </lineage>
</organism>
<dbReference type="InterPro" id="IPR005561">
    <property type="entry name" value="ANTAR"/>
</dbReference>
<gene>
    <name evidence="4" type="ORF">SAMN05421835_101469</name>
</gene>
<dbReference type="EMBL" id="FORP01000001">
    <property type="protein sequence ID" value="SFI69224.1"/>
    <property type="molecule type" value="Genomic_DNA"/>
</dbReference>
<dbReference type="Pfam" id="PF03861">
    <property type="entry name" value="ANTAR"/>
    <property type="match status" value="1"/>
</dbReference>
<dbReference type="SMART" id="SM01012">
    <property type="entry name" value="ANTAR"/>
    <property type="match status" value="1"/>
</dbReference>
<dbReference type="InterPro" id="IPR011006">
    <property type="entry name" value="CheY-like_superfamily"/>
</dbReference>
<evidence type="ECO:0000256" key="1">
    <source>
        <dbReference type="ARBA" id="ARBA00023015"/>
    </source>
</evidence>
<dbReference type="PIRSF" id="PIRSF036625">
    <property type="entry name" value="GAF_ANTAR"/>
    <property type="match status" value="1"/>
</dbReference>
<dbReference type="SUPFAM" id="SSF52172">
    <property type="entry name" value="CheY-like"/>
    <property type="match status" value="1"/>
</dbReference>
<dbReference type="InterPro" id="IPR012074">
    <property type="entry name" value="GAF_ANTAR"/>
</dbReference>
<name>A0A1I3KA10_9PSEU</name>
<evidence type="ECO:0000259" key="3">
    <source>
        <dbReference type="PROSITE" id="PS50921"/>
    </source>
</evidence>
<dbReference type="AlphaFoldDB" id="A0A1I3KA10"/>
<dbReference type="PROSITE" id="PS50921">
    <property type="entry name" value="ANTAR"/>
    <property type="match status" value="1"/>
</dbReference>
<accession>A0A1I3KA10</accession>
<dbReference type="RefSeq" id="WP_091503971.1">
    <property type="nucleotide sequence ID" value="NZ_FORP01000001.1"/>
</dbReference>
<evidence type="ECO:0000256" key="2">
    <source>
        <dbReference type="ARBA" id="ARBA00023163"/>
    </source>
</evidence>
<sequence>MGAVTSEQEWVADRARFAEDDEDWAGPLAEQFAEVGRLLLAGSTVAEVLERVVTAAKAVVPDADFVSVTLRAPSGIYTTPVRTDALADELDQLQYTHREGPCVEATRTPGAGLVGVDDLTQGSPWPRWGPAAARAGVHSVFSVGLFPATPPRLGALNFYSRRPYGLAGLDRQLAIVLGGYAATALAATEAVTPAQLEAAQLREALQSRDVIGQAKGILMQRQGIGAEEAFDILRRTSQDLNIKLVQVATLLVNRRGEL</sequence>
<dbReference type="InterPro" id="IPR036388">
    <property type="entry name" value="WH-like_DNA-bd_sf"/>
</dbReference>
<feature type="domain" description="ANTAR" evidence="3">
    <location>
        <begin position="191"/>
        <end position="252"/>
    </location>
</feature>
<evidence type="ECO:0000313" key="5">
    <source>
        <dbReference type="Proteomes" id="UP000199025"/>
    </source>
</evidence>
<dbReference type="STRING" id="115433.SAMN05421835_101469"/>
<dbReference type="Proteomes" id="UP000199025">
    <property type="component" value="Unassembled WGS sequence"/>
</dbReference>
<keyword evidence="1" id="KW-0805">Transcription regulation</keyword>
<dbReference type="SUPFAM" id="SSF55781">
    <property type="entry name" value="GAF domain-like"/>
    <property type="match status" value="1"/>
</dbReference>
<proteinExistence type="predicted"/>
<keyword evidence="2" id="KW-0804">Transcription</keyword>
<dbReference type="GO" id="GO:0003723">
    <property type="term" value="F:RNA binding"/>
    <property type="evidence" value="ECO:0007669"/>
    <property type="project" value="InterPro"/>
</dbReference>
<dbReference type="OrthoDB" id="4629915at2"/>
<protein>
    <submittedName>
        <fullName evidence="4">ANTAR domain-containing protein</fullName>
    </submittedName>
</protein>
<dbReference type="Gene3D" id="3.30.450.40">
    <property type="match status" value="1"/>
</dbReference>